<sequence length="214" mass="24522">MTQTVATFKLVLVGDGATGKTTFVKRHRTGEFEKKYVATLGVEVHPLKFNTNRGIIQFNVWDTAGQEKFGGLRDGYYINAQCAIILFDVTSRVTYKNVPNWHRDLIRVCENAPIVMCGNKCDVKDRKVKAKSITFHRKKNLQYYDISAKSNYNFEKPFLWLARKLTGDSNLEFTEMPALLPPEVVMDPNMQQMYEAELKQAQETALPDDEDDDL</sequence>
<dbReference type="PROSITE" id="PS51419">
    <property type="entry name" value="RAB"/>
    <property type="match status" value="1"/>
</dbReference>
<dbReference type="PROSITE" id="PS51418">
    <property type="entry name" value="RAN"/>
    <property type="match status" value="1"/>
</dbReference>
<dbReference type="AlphaFoldDB" id="A0A6S7GP59"/>
<reference evidence="9" key="1">
    <citation type="submission" date="2020-04" db="EMBL/GenBank/DDBJ databases">
        <authorList>
            <person name="Alioto T."/>
            <person name="Alioto T."/>
            <person name="Gomez Garrido J."/>
        </authorList>
    </citation>
    <scope>NUCLEOTIDE SEQUENCE</scope>
    <source>
        <strain evidence="9">A484AB</strain>
    </source>
</reference>
<dbReference type="NCBIfam" id="TIGR00231">
    <property type="entry name" value="small_GTP"/>
    <property type="match status" value="1"/>
</dbReference>
<dbReference type="OrthoDB" id="48625at2759"/>
<evidence type="ECO:0000256" key="3">
    <source>
        <dbReference type="ARBA" id="ARBA00022448"/>
    </source>
</evidence>
<keyword evidence="3 8" id="KW-0813">Transport</keyword>
<comment type="caution">
    <text evidence="9">The sequence shown here is derived from an EMBL/GenBank/DDBJ whole genome shotgun (WGS) entry which is preliminary data.</text>
</comment>
<dbReference type="GO" id="GO:0000054">
    <property type="term" value="P:ribosomal subunit export from nucleus"/>
    <property type="evidence" value="ECO:0007669"/>
    <property type="project" value="TreeGrafter"/>
</dbReference>
<dbReference type="EMBL" id="CACRXK020001303">
    <property type="protein sequence ID" value="CAB3988297.1"/>
    <property type="molecule type" value="Genomic_DNA"/>
</dbReference>
<dbReference type="SMART" id="SM00173">
    <property type="entry name" value="RAS"/>
    <property type="match status" value="1"/>
</dbReference>
<dbReference type="PROSITE" id="PS51420">
    <property type="entry name" value="RHO"/>
    <property type="match status" value="1"/>
</dbReference>
<dbReference type="SUPFAM" id="SSF52540">
    <property type="entry name" value="P-loop containing nucleoside triphosphate hydrolases"/>
    <property type="match status" value="1"/>
</dbReference>
<dbReference type="PRINTS" id="PR00627">
    <property type="entry name" value="GTPRANTC4"/>
</dbReference>
<evidence type="ECO:0000256" key="4">
    <source>
        <dbReference type="ARBA" id="ARBA00022741"/>
    </source>
</evidence>
<dbReference type="GO" id="GO:0005634">
    <property type="term" value="C:nucleus"/>
    <property type="evidence" value="ECO:0007669"/>
    <property type="project" value="UniProtKB-SubCell"/>
</dbReference>
<dbReference type="PANTHER" id="PTHR24071">
    <property type="entry name" value="RAN GTPASE"/>
    <property type="match status" value="1"/>
</dbReference>
<evidence type="ECO:0000256" key="7">
    <source>
        <dbReference type="ARBA" id="ARBA00023242"/>
    </source>
</evidence>
<dbReference type="InterPro" id="IPR002041">
    <property type="entry name" value="Ran_GTPase"/>
</dbReference>
<keyword evidence="7 8" id="KW-0539">Nucleus</keyword>
<dbReference type="GO" id="GO:0005525">
    <property type="term" value="F:GTP binding"/>
    <property type="evidence" value="ECO:0007669"/>
    <property type="project" value="UniProtKB-KW"/>
</dbReference>
<keyword evidence="5 8" id="KW-0653">Protein transport</keyword>
<proteinExistence type="inferred from homology"/>
<keyword evidence="10" id="KW-1185">Reference proteome</keyword>
<dbReference type="PANTHER" id="PTHR24071:SF0">
    <property type="entry name" value="GTP-BINDING NUCLEAR PROTEIN RAN"/>
    <property type="match status" value="1"/>
</dbReference>
<dbReference type="SMART" id="SM00176">
    <property type="entry name" value="RAN"/>
    <property type="match status" value="1"/>
</dbReference>
<comment type="subcellular location">
    <subcellularLocation>
        <location evidence="1 8">Nucleus</location>
    </subcellularLocation>
</comment>
<comment type="similarity">
    <text evidence="2 8">Belongs to the small GTPase superfamily. Ran family.</text>
</comment>
<comment type="function">
    <text evidence="8">GTP-binding protein involved in nucleocytoplasmic transport. Required for the import of protein into the nucleus and also for RNA export. Involved in chromatin condensation and control of cell cycle.</text>
</comment>
<keyword evidence="6 8" id="KW-0342">GTP-binding</keyword>
<name>A0A6S7GP59_PARCT</name>
<dbReference type="GO" id="GO:0006606">
    <property type="term" value="P:protein import into nucleus"/>
    <property type="evidence" value="ECO:0007669"/>
    <property type="project" value="TreeGrafter"/>
</dbReference>
<dbReference type="PROSITE" id="PS51421">
    <property type="entry name" value="RAS"/>
    <property type="match status" value="1"/>
</dbReference>
<dbReference type="SMART" id="SM00175">
    <property type="entry name" value="RAB"/>
    <property type="match status" value="1"/>
</dbReference>
<gene>
    <name evidence="9" type="ORF">PACLA_8A066255</name>
</gene>
<dbReference type="InterPro" id="IPR001806">
    <property type="entry name" value="Small_GTPase"/>
</dbReference>
<dbReference type="InterPro" id="IPR005225">
    <property type="entry name" value="Small_GTP-bd"/>
</dbReference>
<dbReference type="Pfam" id="PF00071">
    <property type="entry name" value="Ras"/>
    <property type="match status" value="1"/>
</dbReference>
<dbReference type="GO" id="GO:0003924">
    <property type="term" value="F:GTPase activity"/>
    <property type="evidence" value="ECO:0007669"/>
    <property type="project" value="InterPro"/>
</dbReference>
<dbReference type="CDD" id="cd00877">
    <property type="entry name" value="Ran"/>
    <property type="match status" value="1"/>
</dbReference>
<evidence type="ECO:0000256" key="2">
    <source>
        <dbReference type="ARBA" id="ARBA00008028"/>
    </source>
</evidence>
<keyword evidence="4 8" id="KW-0547">Nucleotide-binding</keyword>
<evidence type="ECO:0000256" key="1">
    <source>
        <dbReference type="ARBA" id="ARBA00004123"/>
    </source>
</evidence>
<dbReference type="Proteomes" id="UP001152795">
    <property type="component" value="Unassembled WGS sequence"/>
</dbReference>
<organism evidence="9 10">
    <name type="scientific">Paramuricea clavata</name>
    <name type="common">Red gorgonian</name>
    <name type="synonym">Violescent sea-whip</name>
    <dbReference type="NCBI Taxonomy" id="317549"/>
    <lineage>
        <taxon>Eukaryota</taxon>
        <taxon>Metazoa</taxon>
        <taxon>Cnidaria</taxon>
        <taxon>Anthozoa</taxon>
        <taxon>Octocorallia</taxon>
        <taxon>Malacalcyonacea</taxon>
        <taxon>Plexauridae</taxon>
        <taxon>Paramuricea</taxon>
    </lineage>
</organism>
<dbReference type="SMART" id="SM00174">
    <property type="entry name" value="RHO"/>
    <property type="match status" value="1"/>
</dbReference>
<evidence type="ECO:0000313" key="10">
    <source>
        <dbReference type="Proteomes" id="UP001152795"/>
    </source>
</evidence>
<protein>
    <recommendedName>
        <fullName evidence="8">GTP-binding nuclear protein</fullName>
    </recommendedName>
</protein>
<accession>A0A6S7GP59</accession>
<dbReference type="Gene3D" id="3.40.50.300">
    <property type="entry name" value="P-loop containing nucleotide triphosphate hydrolases"/>
    <property type="match status" value="1"/>
</dbReference>
<evidence type="ECO:0000313" key="9">
    <source>
        <dbReference type="EMBL" id="CAB3988297.1"/>
    </source>
</evidence>
<evidence type="ECO:0000256" key="8">
    <source>
        <dbReference type="RuleBase" id="RU363057"/>
    </source>
</evidence>
<dbReference type="InterPro" id="IPR027417">
    <property type="entry name" value="P-loop_NTPase"/>
</dbReference>
<dbReference type="FunFam" id="3.40.50.300:FF:000131">
    <property type="entry name" value="GTP-binding nuclear protein Ran"/>
    <property type="match status" value="1"/>
</dbReference>
<evidence type="ECO:0000256" key="5">
    <source>
        <dbReference type="ARBA" id="ARBA00022927"/>
    </source>
</evidence>
<dbReference type="GO" id="GO:0005737">
    <property type="term" value="C:cytoplasm"/>
    <property type="evidence" value="ECO:0007669"/>
    <property type="project" value="TreeGrafter"/>
</dbReference>
<evidence type="ECO:0000256" key="6">
    <source>
        <dbReference type="ARBA" id="ARBA00023134"/>
    </source>
</evidence>